<dbReference type="Gene3D" id="3.30.70.270">
    <property type="match status" value="1"/>
</dbReference>
<dbReference type="SUPFAM" id="SSF57756">
    <property type="entry name" value="Retrovirus zinc finger-like domains"/>
    <property type="match status" value="1"/>
</dbReference>
<evidence type="ECO:0000313" key="2">
    <source>
        <dbReference type="EMBL" id="GBO31129.1"/>
    </source>
</evidence>
<dbReference type="GO" id="GO:0003676">
    <property type="term" value="F:nucleic acid binding"/>
    <property type="evidence" value="ECO:0007669"/>
    <property type="project" value="InterPro"/>
</dbReference>
<accession>A0A4Y2W165</accession>
<dbReference type="InterPro" id="IPR043128">
    <property type="entry name" value="Rev_trsase/Diguanyl_cyclase"/>
</dbReference>
<dbReference type="OrthoDB" id="6765836at2759"/>
<dbReference type="EMBL" id="BGPR01054356">
    <property type="protein sequence ID" value="GBO31129.1"/>
    <property type="molecule type" value="Genomic_DNA"/>
</dbReference>
<dbReference type="SUPFAM" id="SSF56672">
    <property type="entry name" value="DNA/RNA polymerases"/>
    <property type="match status" value="1"/>
</dbReference>
<dbReference type="Proteomes" id="UP000499080">
    <property type="component" value="Unassembled WGS sequence"/>
</dbReference>
<dbReference type="PANTHER" id="PTHR47331">
    <property type="entry name" value="PHD-TYPE DOMAIN-CONTAINING PROTEIN"/>
    <property type="match status" value="1"/>
</dbReference>
<evidence type="ECO:0000313" key="3">
    <source>
        <dbReference type="Proteomes" id="UP000499080"/>
    </source>
</evidence>
<sequence>MPSEERQKAVQNSRSCYLCLEKGHVIAKCRRKTSCVICGKKHHILLCRNIQAGSKSPISVNIRKDESKETVPQRDETLANLARTPNVLLQTLMVTLRGRDKKKKRQARAIIDSASQRSYILKCTADEMQFESSCKEELSHSLFGGTCNDIINHDVFTVFLSKTDGTYHCNFKALGQDVICGNPPEKKNKLELQEEARDHFLSTVKVNEEGRFQVSLPWLDNHLPFKDNYDLAIKRLDSTVKRFKAEKIYDPYGEVFNEWKREGIIEEVPKTEIHLPCHYLPHCHVVKENSTTRIRLVFDASAKQKGSPSLNDCLEKGLNLIELIPSILHRFRMNRIGVSTDIRKAFLQISLYPKDKDYLRFLWYGTDGKLKYYRHCRVVFGVTSSPFLLVSVIQYLIESTLKELNGNPKYKVDVIQQLKKSFYVDNCLASVKNELELQQFIQVASDTLATRKLELRGWEYSDPTDNSSSTNVLGMVWERLIGMMKRVLRKILGRACLNYEEMYGCLIM</sequence>
<dbReference type="InterPro" id="IPR000477">
    <property type="entry name" value="RT_dom"/>
</dbReference>
<dbReference type="GO" id="GO:0071897">
    <property type="term" value="P:DNA biosynthetic process"/>
    <property type="evidence" value="ECO:0007669"/>
    <property type="project" value="UniProtKB-ARBA"/>
</dbReference>
<evidence type="ECO:0000259" key="1">
    <source>
        <dbReference type="Pfam" id="PF00078"/>
    </source>
</evidence>
<keyword evidence="3" id="KW-1185">Reference proteome</keyword>
<organism evidence="2 3">
    <name type="scientific">Araneus ventricosus</name>
    <name type="common">Orbweaver spider</name>
    <name type="synonym">Epeira ventricosa</name>
    <dbReference type="NCBI Taxonomy" id="182803"/>
    <lineage>
        <taxon>Eukaryota</taxon>
        <taxon>Metazoa</taxon>
        <taxon>Ecdysozoa</taxon>
        <taxon>Arthropoda</taxon>
        <taxon>Chelicerata</taxon>
        <taxon>Arachnida</taxon>
        <taxon>Araneae</taxon>
        <taxon>Araneomorphae</taxon>
        <taxon>Entelegynae</taxon>
        <taxon>Araneoidea</taxon>
        <taxon>Araneidae</taxon>
        <taxon>Araneus</taxon>
    </lineage>
</organism>
<comment type="caution">
    <text evidence="2">The sequence shown here is derived from an EMBL/GenBank/DDBJ whole genome shotgun (WGS) entry which is preliminary data.</text>
</comment>
<gene>
    <name evidence="2" type="ORF">AVEN_66679_1</name>
</gene>
<dbReference type="InterPro" id="IPR036875">
    <property type="entry name" value="Znf_CCHC_sf"/>
</dbReference>
<dbReference type="AlphaFoldDB" id="A0A4Y2W165"/>
<dbReference type="InterPro" id="IPR043502">
    <property type="entry name" value="DNA/RNA_pol_sf"/>
</dbReference>
<proteinExistence type="predicted"/>
<feature type="domain" description="Reverse transcriptase" evidence="1">
    <location>
        <begin position="304"/>
        <end position="455"/>
    </location>
</feature>
<dbReference type="GO" id="GO:0008270">
    <property type="term" value="F:zinc ion binding"/>
    <property type="evidence" value="ECO:0007669"/>
    <property type="project" value="InterPro"/>
</dbReference>
<protein>
    <recommendedName>
        <fullName evidence="1">Reverse transcriptase domain-containing protein</fullName>
    </recommendedName>
</protein>
<dbReference type="Gene3D" id="4.10.60.10">
    <property type="entry name" value="Zinc finger, CCHC-type"/>
    <property type="match status" value="1"/>
</dbReference>
<dbReference type="Pfam" id="PF00078">
    <property type="entry name" value="RVT_1"/>
    <property type="match status" value="1"/>
</dbReference>
<reference evidence="2 3" key="1">
    <citation type="journal article" date="2019" name="Sci. Rep.">
        <title>Orb-weaving spider Araneus ventricosus genome elucidates the spidroin gene catalogue.</title>
        <authorList>
            <person name="Kono N."/>
            <person name="Nakamura H."/>
            <person name="Ohtoshi R."/>
            <person name="Moran D.A.P."/>
            <person name="Shinohara A."/>
            <person name="Yoshida Y."/>
            <person name="Fujiwara M."/>
            <person name="Mori M."/>
            <person name="Tomita M."/>
            <person name="Arakawa K."/>
        </authorList>
    </citation>
    <scope>NUCLEOTIDE SEQUENCE [LARGE SCALE GENOMIC DNA]</scope>
</reference>
<dbReference type="PANTHER" id="PTHR47331:SF1">
    <property type="entry name" value="GAG-LIKE PROTEIN"/>
    <property type="match status" value="1"/>
</dbReference>
<dbReference type="Gene3D" id="3.10.10.10">
    <property type="entry name" value="HIV Type 1 Reverse Transcriptase, subunit A, domain 1"/>
    <property type="match status" value="1"/>
</dbReference>
<name>A0A4Y2W165_ARAVE</name>